<feature type="domain" description="Serine aminopeptidase S33" evidence="4">
    <location>
        <begin position="196"/>
        <end position="350"/>
    </location>
</feature>
<evidence type="ECO:0000256" key="3">
    <source>
        <dbReference type="SAM" id="SignalP"/>
    </source>
</evidence>
<dbReference type="OMA" id="SREYLQM"/>
<dbReference type="InterPro" id="IPR022742">
    <property type="entry name" value="Hydrolase_4"/>
</dbReference>
<sequence length="449" mass="49071">MAPWLVVCLALCLSFWWLWRHLALPGCGTRHAGPRRAPTEGGHGAAARPGEETATRVGDCRLFCKPSALAHALVGAFRHSAELDARHWLWKGWPSLQTAVQLLWPPGRPLAISREHLQLPDGGIVALDWVGAPPGRAGAPHVLLIVPGAAGQVTRGIRQLCRLALREGCFPAVFNRRGHNGCPLTTPRLQPFGDPADLREAVAYVRFRHPSAPLFAVSEGSGSGLLLSYLGEHGASSGLAGAACVSPVLRARAWFEAGTPWWHEWISLALQRRQISRYAEALRGAVDVDRALGSRSLRALEEALFCHAGSPGATWEAYWERNEPLRDADEVAVPVLCLCSADDPVRGPPGATLPWELFQSSPYLFLLLSPHGGHCGFLGRRLGESWGNPVALRFLRAVLEFLRLEEQPEERPGRRSSALPHRRWRGTLPSAGAGPPSPESFSWHRSYTR</sequence>
<protein>
    <submittedName>
        <fullName evidence="5">Abhydrolase domain containing 15</fullName>
    </submittedName>
</protein>
<dbReference type="Proteomes" id="UP000694545">
    <property type="component" value="Unplaced"/>
</dbReference>
<dbReference type="KEGG" id="vko:123023661"/>
<feature type="region of interest" description="Disordered" evidence="2">
    <location>
        <begin position="410"/>
        <end position="449"/>
    </location>
</feature>
<dbReference type="SUPFAM" id="SSF53474">
    <property type="entry name" value="alpha/beta-Hydrolases"/>
    <property type="match status" value="1"/>
</dbReference>
<evidence type="ECO:0000313" key="6">
    <source>
        <dbReference type="Proteomes" id="UP000694545"/>
    </source>
</evidence>
<feature type="region of interest" description="Disordered" evidence="2">
    <location>
        <begin position="31"/>
        <end position="52"/>
    </location>
</feature>
<dbReference type="InterPro" id="IPR050960">
    <property type="entry name" value="AB_hydrolase_4_sf"/>
</dbReference>
<accession>A0A8D2Q6I1</accession>
<dbReference type="RefSeq" id="XP_044286503.1">
    <property type="nucleotide sequence ID" value="XM_044430568.1"/>
</dbReference>
<dbReference type="GeneID" id="123023661"/>
<feature type="chain" id="PRO_5034539777" evidence="3">
    <location>
        <begin position="24"/>
        <end position="449"/>
    </location>
</feature>
<name>A0A8D2Q6I1_VARKO</name>
<proteinExistence type="inferred from homology"/>
<dbReference type="Gene3D" id="3.40.50.1820">
    <property type="entry name" value="alpha/beta hydrolase"/>
    <property type="match status" value="1"/>
</dbReference>
<dbReference type="Ensembl" id="ENSVKKT00000023753.1">
    <property type="protein sequence ID" value="ENSVKKP00000023176.1"/>
    <property type="gene ID" value="ENSVKKG00000015387.1"/>
</dbReference>
<dbReference type="InterPro" id="IPR029058">
    <property type="entry name" value="AB_hydrolase_fold"/>
</dbReference>
<keyword evidence="6" id="KW-1185">Reference proteome</keyword>
<dbReference type="PANTHER" id="PTHR10794:SF39">
    <property type="entry name" value="PROTEIN ABHD15"/>
    <property type="match status" value="1"/>
</dbReference>
<feature type="compositionally biased region" description="Polar residues" evidence="2">
    <location>
        <begin position="439"/>
        <end position="449"/>
    </location>
</feature>
<dbReference type="OrthoDB" id="247542at2759"/>
<keyword evidence="3" id="KW-0732">Signal</keyword>
<organism evidence="5 6">
    <name type="scientific">Varanus komodoensis</name>
    <name type="common">Komodo dragon</name>
    <dbReference type="NCBI Taxonomy" id="61221"/>
    <lineage>
        <taxon>Eukaryota</taxon>
        <taxon>Metazoa</taxon>
        <taxon>Chordata</taxon>
        <taxon>Craniata</taxon>
        <taxon>Vertebrata</taxon>
        <taxon>Euteleostomi</taxon>
        <taxon>Lepidosauria</taxon>
        <taxon>Squamata</taxon>
        <taxon>Bifurcata</taxon>
        <taxon>Unidentata</taxon>
        <taxon>Episquamata</taxon>
        <taxon>Toxicofera</taxon>
        <taxon>Anguimorpha</taxon>
        <taxon>Paleoanguimorpha</taxon>
        <taxon>Varanoidea</taxon>
        <taxon>Varanidae</taxon>
        <taxon>Varanus</taxon>
    </lineage>
</organism>
<dbReference type="CTD" id="116236"/>
<evidence type="ECO:0000256" key="2">
    <source>
        <dbReference type="SAM" id="MobiDB-lite"/>
    </source>
</evidence>
<gene>
    <name evidence="5" type="primary">ABHD15</name>
</gene>
<comment type="similarity">
    <text evidence="1">Belongs to the AB hydrolase superfamily. AB hydrolase 4 family.</text>
</comment>
<reference evidence="5" key="2">
    <citation type="submission" date="2025-09" db="UniProtKB">
        <authorList>
            <consortium name="Ensembl"/>
        </authorList>
    </citation>
    <scope>IDENTIFICATION</scope>
</reference>
<evidence type="ECO:0000256" key="1">
    <source>
        <dbReference type="ARBA" id="ARBA00010884"/>
    </source>
</evidence>
<feature type="signal peptide" evidence="3">
    <location>
        <begin position="1"/>
        <end position="23"/>
    </location>
</feature>
<reference evidence="5" key="1">
    <citation type="submission" date="2025-08" db="UniProtKB">
        <authorList>
            <consortium name="Ensembl"/>
        </authorList>
    </citation>
    <scope>IDENTIFICATION</scope>
</reference>
<dbReference type="Pfam" id="PF12146">
    <property type="entry name" value="Hydrolase_4"/>
    <property type="match status" value="1"/>
</dbReference>
<dbReference type="AlphaFoldDB" id="A0A8D2Q6I1"/>
<dbReference type="GO" id="GO:0034338">
    <property type="term" value="F:short-chain carboxylesterase activity"/>
    <property type="evidence" value="ECO:0007669"/>
    <property type="project" value="TreeGrafter"/>
</dbReference>
<dbReference type="GO" id="GO:0047372">
    <property type="term" value="F:monoacylglycerol lipase activity"/>
    <property type="evidence" value="ECO:0007669"/>
    <property type="project" value="TreeGrafter"/>
</dbReference>
<evidence type="ECO:0000259" key="4">
    <source>
        <dbReference type="Pfam" id="PF12146"/>
    </source>
</evidence>
<dbReference type="PANTHER" id="PTHR10794">
    <property type="entry name" value="ABHYDROLASE DOMAIN-CONTAINING PROTEIN"/>
    <property type="match status" value="1"/>
</dbReference>
<evidence type="ECO:0000313" key="5">
    <source>
        <dbReference type="Ensembl" id="ENSVKKP00000023176.1"/>
    </source>
</evidence>